<dbReference type="Pfam" id="PF07730">
    <property type="entry name" value="HisKA_3"/>
    <property type="match status" value="1"/>
</dbReference>
<sequence length="437" mass="46360">MAVAKPLGVPSVIGLVWRFAAAGLIALGLVLLASVALSQSVGRDVALDEARRIARLTGVGIVEPALDAGILTGDPASLSSLNRTVVDAVLGGSLVRVKLWQPDGDGGTILYSDESRLIGEPHPWDDEKQAAIVSGDIVVEESDLSSPENRFEVSQSELLEVYLPIDGPDGAPLLYEAYFDLRRVNEAGRRVWTAFAPLVIGGLLVLQLVQVPLAWSMARRLRDGAVHRQQLLVRSLESSALERRRIAADLHDGVVQDLAGLSFELSAVASAEDPDRVRETAESAAATLRANVGALRTLLVDIYPPDLDGQGLASALEDLLARHRAAGRDVQLDADVQVPIPRPTAELVHRIAQEALRNVDKHAAAGRVVVTLTAVDDRLRLRVDDDGSGFDPTGDDGDAEGHFGLRLLADSARELGGLLTLSSGVGAGTAIELEVPL</sequence>
<keyword evidence="5 11" id="KW-0418">Kinase</keyword>
<evidence type="ECO:0000256" key="9">
    <source>
        <dbReference type="SAM" id="Phobius"/>
    </source>
</evidence>
<dbReference type="Gene3D" id="1.20.5.1930">
    <property type="match status" value="1"/>
</dbReference>
<dbReference type="EMBL" id="CP031165">
    <property type="protein sequence ID" value="AXV08212.1"/>
    <property type="molecule type" value="Genomic_DNA"/>
</dbReference>
<dbReference type="InterPro" id="IPR011712">
    <property type="entry name" value="Sig_transdc_His_kin_sub3_dim/P"/>
</dbReference>
<evidence type="ECO:0000313" key="11">
    <source>
        <dbReference type="EMBL" id="AXV08212.1"/>
    </source>
</evidence>
<comment type="subcellular location">
    <subcellularLocation>
        <location evidence="1">Cell membrane</location>
        <topology evidence="1">Multi-pass membrane protein</topology>
    </subcellularLocation>
</comment>
<evidence type="ECO:0000256" key="2">
    <source>
        <dbReference type="ARBA" id="ARBA00022475"/>
    </source>
</evidence>
<evidence type="ECO:0000256" key="5">
    <source>
        <dbReference type="ARBA" id="ARBA00022777"/>
    </source>
</evidence>
<evidence type="ECO:0000256" key="4">
    <source>
        <dbReference type="ARBA" id="ARBA00022692"/>
    </source>
</evidence>
<reference evidence="11 12" key="1">
    <citation type="submission" date="2018-09" db="EMBL/GenBank/DDBJ databases">
        <title>Complete genome sequence of Euzebya sp. DY32-46 isolated from seawater of Pacific Ocean.</title>
        <authorList>
            <person name="Xu L."/>
            <person name="Wu Y.-H."/>
            <person name="Xu X.-W."/>
        </authorList>
    </citation>
    <scope>NUCLEOTIDE SEQUENCE [LARGE SCALE GENOMIC DNA]</scope>
    <source>
        <strain evidence="11 12">DY32-46</strain>
    </source>
</reference>
<evidence type="ECO:0000259" key="10">
    <source>
        <dbReference type="PROSITE" id="PS50109"/>
    </source>
</evidence>
<dbReference type="GO" id="GO:0005886">
    <property type="term" value="C:plasma membrane"/>
    <property type="evidence" value="ECO:0007669"/>
    <property type="project" value="UniProtKB-SubCell"/>
</dbReference>
<dbReference type="Proteomes" id="UP000264006">
    <property type="component" value="Chromosome"/>
</dbReference>
<organism evidence="11 12">
    <name type="scientific">Euzebya pacifica</name>
    <dbReference type="NCBI Taxonomy" id="1608957"/>
    <lineage>
        <taxon>Bacteria</taxon>
        <taxon>Bacillati</taxon>
        <taxon>Actinomycetota</taxon>
        <taxon>Nitriliruptoria</taxon>
        <taxon>Euzebyales</taxon>
    </lineage>
</organism>
<evidence type="ECO:0000256" key="8">
    <source>
        <dbReference type="ARBA" id="ARBA00023136"/>
    </source>
</evidence>
<dbReference type="CDD" id="cd16917">
    <property type="entry name" value="HATPase_UhpB-NarQ-NarX-like"/>
    <property type="match status" value="1"/>
</dbReference>
<evidence type="ECO:0000256" key="6">
    <source>
        <dbReference type="ARBA" id="ARBA00022989"/>
    </source>
</evidence>
<accession>A0A346Y165</accession>
<evidence type="ECO:0000313" key="12">
    <source>
        <dbReference type="Proteomes" id="UP000264006"/>
    </source>
</evidence>
<feature type="transmembrane region" description="Helical" evidence="9">
    <location>
        <begin position="191"/>
        <end position="215"/>
    </location>
</feature>
<feature type="domain" description="Histidine kinase" evidence="10">
    <location>
        <begin position="249"/>
        <end position="437"/>
    </location>
</feature>
<keyword evidence="6 9" id="KW-1133">Transmembrane helix</keyword>
<dbReference type="GO" id="GO:0000155">
    <property type="term" value="F:phosphorelay sensor kinase activity"/>
    <property type="evidence" value="ECO:0007669"/>
    <property type="project" value="InterPro"/>
</dbReference>
<dbReference type="GO" id="GO:0046983">
    <property type="term" value="F:protein dimerization activity"/>
    <property type="evidence" value="ECO:0007669"/>
    <property type="project" value="InterPro"/>
</dbReference>
<evidence type="ECO:0000256" key="3">
    <source>
        <dbReference type="ARBA" id="ARBA00022679"/>
    </source>
</evidence>
<keyword evidence="7" id="KW-0902">Two-component regulatory system</keyword>
<dbReference type="InterPro" id="IPR005467">
    <property type="entry name" value="His_kinase_dom"/>
</dbReference>
<dbReference type="SUPFAM" id="SSF55874">
    <property type="entry name" value="ATPase domain of HSP90 chaperone/DNA topoisomerase II/histidine kinase"/>
    <property type="match status" value="1"/>
</dbReference>
<gene>
    <name evidence="11" type="ORF">DVS28_a3539</name>
</gene>
<dbReference type="Pfam" id="PF02518">
    <property type="entry name" value="HATPase_c"/>
    <property type="match status" value="1"/>
</dbReference>
<evidence type="ECO:0000256" key="1">
    <source>
        <dbReference type="ARBA" id="ARBA00004651"/>
    </source>
</evidence>
<name>A0A346Y165_9ACTN</name>
<dbReference type="KEGG" id="euz:DVS28_a3539"/>
<keyword evidence="8 9" id="KW-0472">Membrane</keyword>
<dbReference type="PANTHER" id="PTHR24421:SF37">
    <property type="entry name" value="SENSOR HISTIDINE KINASE NARS"/>
    <property type="match status" value="1"/>
</dbReference>
<dbReference type="InterPro" id="IPR036890">
    <property type="entry name" value="HATPase_C_sf"/>
</dbReference>
<keyword evidence="2" id="KW-1003">Cell membrane</keyword>
<feature type="transmembrane region" description="Helical" evidence="9">
    <location>
        <begin position="15"/>
        <end position="37"/>
    </location>
</feature>
<dbReference type="PROSITE" id="PS50109">
    <property type="entry name" value="HIS_KIN"/>
    <property type="match status" value="1"/>
</dbReference>
<evidence type="ECO:0000256" key="7">
    <source>
        <dbReference type="ARBA" id="ARBA00023012"/>
    </source>
</evidence>
<proteinExistence type="predicted"/>
<keyword evidence="3" id="KW-0808">Transferase</keyword>
<dbReference type="InterPro" id="IPR050482">
    <property type="entry name" value="Sensor_HK_TwoCompSys"/>
</dbReference>
<dbReference type="PANTHER" id="PTHR24421">
    <property type="entry name" value="NITRATE/NITRITE SENSOR PROTEIN NARX-RELATED"/>
    <property type="match status" value="1"/>
</dbReference>
<dbReference type="AlphaFoldDB" id="A0A346Y165"/>
<keyword evidence="4 9" id="KW-0812">Transmembrane</keyword>
<keyword evidence="12" id="KW-1185">Reference proteome</keyword>
<dbReference type="InterPro" id="IPR003594">
    <property type="entry name" value="HATPase_dom"/>
</dbReference>
<dbReference type="Gene3D" id="3.30.565.10">
    <property type="entry name" value="Histidine kinase-like ATPase, C-terminal domain"/>
    <property type="match status" value="1"/>
</dbReference>
<protein>
    <submittedName>
        <fullName evidence="11">Two-component sensor histidine kinase</fullName>
    </submittedName>
</protein>